<dbReference type="SUPFAM" id="SSF81442">
    <property type="entry name" value="Cytochrome c oxidase subunit I-like"/>
    <property type="match status" value="1"/>
</dbReference>
<dbReference type="GO" id="GO:0005743">
    <property type="term" value="C:mitochondrial inner membrane"/>
    <property type="evidence" value="ECO:0007669"/>
    <property type="project" value="UniProtKB-SubCell"/>
</dbReference>
<dbReference type="PANTHER" id="PTHR10422:SF18">
    <property type="entry name" value="CYTOCHROME C OXIDASE SUBUNIT 1"/>
    <property type="match status" value="1"/>
</dbReference>
<accession>A0A8T2SUX4</accession>
<dbReference type="OMA" id="NTIEWLV"/>
<organism evidence="4 5">
    <name type="scientific">Ceratopteris richardii</name>
    <name type="common">Triangle waterfern</name>
    <dbReference type="NCBI Taxonomy" id="49495"/>
    <lineage>
        <taxon>Eukaryota</taxon>
        <taxon>Viridiplantae</taxon>
        <taxon>Streptophyta</taxon>
        <taxon>Embryophyta</taxon>
        <taxon>Tracheophyta</taxon>
        <taxon>Polypodiopsida</taxon>
        <taxon>Polypodiidae</taxon>
        <taxon>Polypodiales</taxon>
        <taxon>Pteridineae</taxon>
        <taxon>Pteridaceae</taxon>
        <taxon>Parkerioideae</taxon>
        <taxon>Ceratopteris</taxon>
    </lineage>
</organism>
<evidence type="ECO:0000256" key="2">
    <source>
        <dbReference type="SAM" id="Phobius"/>
    </source>
</evidence>
<dbReference type="AlphaFoldDB" id="A0A8T2SUX4"/>
<dbReference type="InterPro" id="IPR036927">
    <property type="entry name" value="Cyt_c_oxase-like_su1_sf"/>
</dbReference>
<keyword evidence="1" id="KW-0186">Copper</keyword>
<dbReference type="PRINTS" id="PR01165">
    <property type="entry name" value="CYCOXIDASEI"/>
</dbReference>
<comment type="caution">
    <text evidence="4">The sequence shown here is derived from an EMBL/GenBank/DDBJ whole genome shotgun (WGS) entry which is preliminary data.</text>
</comment>
<keyword evidence="1" id="KW-0999">Mitochondrion inner membrane</keyword>
<dbReference type="Gene3D" id="1.20.210.10">
    <property type="entry name" value="Cytochrome c oxidase-like, subunit I domain"/>
    <property type="match status" value="2"/>
</dbReference>
<dbReference type="GO" id="GO:0015990">
    <property type="term" value="P:electron transport coupled proton transport"/>
    <property type="evidence" value="ECO:0007669"/>
    <property type="project" value="TreeGrafter"/>
</dbReference>
<feature type="domain" description="Cytochrome oxidase subunit I profile" evidence="3">
    <location>
        <begin position="70"/>
        <end position="382"/>
    </location>
</feature>
<evidence type="ECO:0000259" key="3">
    <source>
        <dbReference type="PROSITE" id="PS50855"/>
    </source>
</evidence>
<keyword evidence="1" id="KW-0679">Respiratory chain</keyword>
<keyword evidence="1 2" id="KW-0812">Transmembrane</keyword>
<feature type="transmembrane region" description="Helical" evidence="2">
    <location>
        <begin position="15"/>
        <end position="37"/>
    </location>
</feature>
<comment type="pathway">
    <text evidence="1">Energy metabolism; oxidative phosphorylation.</text>
</comment>
<dbReference type="PANTHER" id="PTHR10422">
    <property type="entry name" value="CYTOCHROME C OXIDASE SUBUNIT 1"/>
    <property type="match status" value="1"/>
</dbReference>
<comment type="catalytic activity">
    <reaction evidence="1">
        <text>4 Fe(II)-[cytochrome c] + O2 + 8 H(+)(in) = 4 Fe(III)-[cytochrome c] + 2 H2O + 4 H(+)(out)</text>
        <dbReference type="Rhea" id="RHEA:11436"/>
        <dbReference type="Rhea" id="RHEA-COMP:10350"/>
        <dbReference type="Rhea" id="RHEA-COMP:14399"/>
        <dbReference type="ChEBI" id="CHEBI:15377"/>
        <dbReference type="ChEBI" id="CHEBI:15378"/>
        <dbReference type="ChEBI" id="CHEBI:15379"/>
        <dbReference type="ChEBI" id="CHEBI:29033"/>
        <dbReference type="ChEBI" id="CHEBI:29034"/>
        <dbReference type="EC" id="7.1.1.9"/>
    </reaction>
</comment>
<keyword evidence="1" id="KW-0496">Mitochondrion</keyword>
<feature type="transmembrane region" description="Helical" evidence="2">
    <location>
        <begin position="348"/>
        <end position="365"/>
    </location>
</feature>
<feature type="transmembrane region" description="Helical" evidence="2">
    <location>
        <begin position="252"/>
        <end position="274"/>
    </location>
</feature>
<keyword evidence="2" id="KW-1133">Transmembrane helix</keyword>
<keyword evidence="1" id="KW-0408">Iron</keyword>
<proteinExistence type="inferred from homology"/>
<dbReference type="OrthoDB" id="1869469at2759"/>
<evidence type="ECO:0000313" key="4">
    <source>
        <dbReference type="EMBL" id="KAH7372879.1"/>
    </source>
</evidence>
<dbReference type="GO" id="GO:0004129">
    <property type="term" value="F:cytochrome-c oxidase activity"/>
    <property type="evidence" value="ECO:0007669"/>
    <property type="project" value="UniProtKB-EC"/>
</dbReference>
<keyword evidence="1" id="KW-0479">Metal-binding</keyword>
<keyword evidence="5" id="KW-1185">Reference proteome</keyword>
<comment type="subcellular location">
    <subcellularLocation>
        <location evidence="1">Mitochondrion inner membrane</location>
        <topology evidence="1">Multi-pass membrane protein</topology>
    </subcellularLocation>
</comment>
<feature type="transmembrane region" description="Helical" evidence="2">
    <location>
        <begin position="69"/>
        <end position="89"/>
    </location>
</feature>
<dbReference type="GO" id="GO:0006123">
    <property type="term" value="P:mitochondrial electron transport, cytochrome c to oxygen"/>
    <property type="evidence" value="ECO:0007669"/>
    <property type="project" value="TreeGrafter"/>
</dbReference>
<reference evidence="4" key="1">
    <citation type="submission" date="2021-08" db="EMBL/GenBank/DDBJ databases">
        <title>WGS assembly of Ceratopteris richardii.</title>
        <authorList>
            <person name="Marchant D.B."/>
            <person name="Chen G."/>
            <person name="Jenkins J."/>
            <person name="Shu S."/>
            <person name="Leebens-Mack J."/>
            <person name="Grimwood J."/>
            <person name="Schmutz J."/>
            <person name="Soltis P."/>
            <person name="Soltis D."/>
            <person name="Chen Z.-H."/>
        </authorList>
    </citation>
    <scope>NUCLEOTIDE SEQUENCE</scope>
    <source>
        <strain evidence="4">Whitten #5841</strain>
        <tissue evidence="4">Leaf</tissue>
    </source>
</reference>
<keyword evidence="1" id="KW-0349">Heme</keyword>
<evidence type="ECO:0000313" key="5">
    <source>
        <dbReference type="Proteomes" id="UP000825935"/>
    </source>
</evidence>
<comment type="function">
    <text evidence="1">Component of the cytochrome c oxidase, the last enzyme in the mitochondrial electron transport chain which drives oxidative phosphorylation. The respiratory chain contains 3 multisubunit complexes succinate dehydrogenase (complex II, CII), ubiquinol-cytochrome c oxidoreductase (cytochrome b-c1 complex, complex III, CIII) and cytochrome c oxidase (complex IV, CIV), that cooperate to transfer electrons derived from NADH and succinate to molecular oxygen, creating an electrochemical gradient over the inner membrane that drives transmembrane transport and the ATP synthase. Cytochrome c oxidase is the component of the respiratory chain that catalyzes the reduction of oxygen to water. Electrons originating from reduced cytochrome c in the intermembrane space (IMS) are transferred via the dinuclear copper A center (CU(A)) of subunit 2 and heme A of subunit 1 to the active site in subunit 1, a binuclear center (BNC) formed by heme A3 and copper B (CU(B)). The BNC reduces molecular oxygen to 2 water molecules using 4 electrons from cytochrome c in the IMS and 4 protons from the mitochondrial matrix.</text>
</comment>
<keyword evidence="1" id="KW-0249">Electron transport</keyword>
<keyword evidence="1 2" id="KW-0472">Membrane</keyword>
<dbReference type="GO" id="GO:0020037">
    <property type="term" value="F:heme binding"/>
    <property type="evidence" value="ECO:0007669"/>
    <property type="project" value="InterPro"/>
</dbReference>
<gene>
    <name evidence="4" type="ORF">KP509_17G026300</name>
</gene>
<dbReference type="Pfam" id="PF00115">
    <property type="entry name" value="COX1"/>
    <property type="match status" value="2"/>
</dbReference>
<feature type="transmembrane region" description="Helical" evidence="2">
    <location>
        <begin position="101"/>
        <end position="123"/>
    </location>
</feature>
<feature type="transmembrane region" description="Helical" evidence="2">
    <location>
        <begin position="218"/>
        <end position="240"/>
    </location>
</feature>
<name>A0A8T2SUX4_CERRI</name>
<dbReference type="GO" id="GO:0046872">
    <property type="term" value="F:metal ion binding"/>
    <property type="evidence" value="ECO:0007669"/>
    <property type="project" value="UniProtKB-KW"/>
</dbReference>
<dbReference type="PROSITE" id="PS50855">
    <property type="entry name" value="COX1"/>
    <property type="match status" value="1"/>
</dbReference>
<feature type="transmembrane region" description="Helical" evidence="2">
    <location>
        <begin position="185"/>
        <end position="206"/>
    </location>
</feature>
<dbReference type="InterPro" id="IPR000883">
    <property type="entry name" value="Cyt_C_Oxase_1"/>
</dbReference>
<dbReference type="Proteomes" id="UP000825935">
    <property type="component" value="Chromosome 17"/>
</dbReference>
<comment type="similarity">
    <text evidence="1">Belongs to the heme-copper respiratory oxidase family.</text>
</comment>
<evidence type="ECO:0000256" key="1">
    <source>
        <dbReference type="RuleBase" id="RU000369"/>
    </source>
</evidence>
<protein>
    <recommendedName>
        <fullName evidence="1">Cytochrome c oxidase subunit 1</fullName>
        <ecNumber evidence="1">7.1.1.9</ecNumber>
    </recommendedName>
</protein>
<sequence length="382" mass="41888">MERWLFSTNHKDMGTLHLIFGATAGVMGTCLLVSICMTDKDSCFGRKERLSPYCPHLMASTIHSLLRHYWGRVAVFPTYGFAFTFTKHITSYSGGAVDLAIFSPHLSGVLFILGFINFITIILNTRGPGMTMYRLPPSVWFVSVTAFLLLPSPPVRAEVHTPILLGLGIISYIVSTFFRKPVFGYSGMVYAMISIGVLGFTVRAHYTLTVGLDVDTRAYFTVATMTIAVLTGIKVPSRIVIMWGGSIEYKTLMSFAVGFIFSFTIGGPTGIVLANSGIDVAPYDTYYVVAYFYHASFMGAVFALSVGFHYRIANLTFSLTHFLGLSGMPCRIPDYPDAYVGWNALSSFGLYVLVSGIPRFFIVVFKTSSGGNRCAPSPRAGE</sequence>
<dbReference type="InterPro" id="IPR023616">
    <property type="entry name" value="Cyt_c_oxase-like_su1_dom"/>
</dbReference>
<dbReference type="EC" id="7.1.1.9" evidence="1"/>
<dbReference type="EMBL" id="CM035422">
    <property type="protein sequence ID" value="KAH7372879.1"/>
    <property type="molecule type" value="Genomic_DNA"/>
</dbReference>
<feature type="transmembrane region" description="Helical" evidence="2">
    <location>
        <begin position="286"/>
        <end position="305"/>
    </location>
</feature>
<keyword evidence="1" id="KW-0813">Transport</keyword>